<protein>
    <submittedName>
        <fullName evidence="1">Uncharacterized protein</fullName>
    </submittedName>
</protein>
<comment type="caution">
    <text evidence="1">The sequence shown here is derived from an EMBL/GenBank/DDBJ whole genome shotgun (WGS) entry which is preliminary data.</text>
</comment>
<sequence length="164" mass="19444">MSQKNKHRRLQVEVVVPRLDELPHYEKTIYWLVLEGPDPGVYNYSRGNFSKGYEFYEDACRDFWKYRECGLIELLNRPLATSGEWSVVTEGFRVGVYPDRVSALVIGLKWDFGSFSLFHTEREAREYFIRELQSARVRTKLVTEVRVPHLMLPQKRVQWVIESI</sequence>
<evidence type="ECO:0000313" key="1">
    <source>
        <dbReference type="EMBL" id="KAL0064472.1"/>
    </source>
</evidence>
<name>A0ABR2ZS12_9AGAR</name>
<dbReference type="EMBL" id="JBBXMP010000062">
    <property type="protein sequence ID" value="KAL0064472.1"/>
    <property type="molecule type" value="Genomic_DNA"/>
</dbReference>
<reference evidence="1 2" key="1">
    <citation type="submission" date="2024-05" db="EMBL/GenBank/DDBJ databases">
        <title>A draft genome resource for the thread blight pathogen Marasmius tenuissimus strain MS-2.</title>
        <authorList>
            <person name="Yulfo-Soto G.E."/>
            <person name="Baruah I.K."/>
            <person name="Amoako-Attah I."/>
            <person name="Bukari Y."/>
            <person name="Meinhardt L.W."/>
            <person name="Bailey B.A."/>
            <person name="Cohen S.P."/>
        </authorList>
    </citation>
    <scope>NUCLEOTIDE SEQUENCE [LARGE SCALE GENOMIC DNA]</scope>
    <source>
        <strain evidence="1 2">MS-2</strain>
    </source>
</reference>
<gene>
    <name evidence="1" type="ORF">AAF712_008636</name>
</gene>
<evidence type="ECO:0000313" key="2">
    <source>
        <dbReference type="Proteomes" id="UP001437256"/>
    </source>
</evidence>
<keyword evidence="2" id="KW-1185">Reference proteome</keyword>
<proteinExistence type="predicted"/>
<dbReference type="Proteomes" id="UP001437256">
    <property type="component" value="Unassembled WGS sequence"/>
</dbReference>
<organism evidence="1 2">
    <name type="scientific">Marasmius tenuissimus</name>
    <dbReference type="NCBI Taxonomy" id="585030"/>
    <lineage>
        <taxon>Eukaryota</taxon>
        <taxon>Fungi</taxon>
        <taxon>Dikarya</taxon>
        <taxon>Basidiomycota</taxon>
        <taxon>Agaricomycotina</taxon>
        <taxon>Agaricomycetes</taxon>
        <taxon>Agaricomycetidae</taxon>
        <taxon>Agaricales</taxon>
        <taxon>Marasmiineae</taxon>
        <taxon>Marasmiaceae</taxon>
        <taxon>Marasmius</taxon>
    </lineage>
</organism>
<accession>A0ABR2ZS12</accession>